<gene>
    <name evidence="3" type="ORF">PLXY2_LOCUS12989</name>
</gene>
<reference evidence="3" key="1">
    <citation type="submission" date="2020-11" db="EMBL/GenBank/DDBJ databases">
        <authorList>
            <person name="Whiteford S."/>
        </authorList>
    </citation>
    <scope>NUCLEOTIDE SEQUENCE</scope>
</reference>
<dbReference type="InterPro" id="IPR006578">
    <property type="entry name" value="MADF-dom"/>
</dbReference>
<feature type="region of interest" description="Disordered" evidence="1">
    <location>
        <begin position="232"/>
        <end position="274"/>
    </location>
</feature>
<dbReference type="PROSITE" id="PS51029">
    <property type="entry name" value="MADF"/>
    <property type="match status" value="1"/>
</dbReference>
<dbReference type="AlphaFoldDB" id="A0A8S4G3F1"/>
<comment type="caution">
    <text evidence="3">The sequence shown here is derived from an EMBL/GenBank/DDBJ whole genome shotgun (WGS) entry which is preliminary data.</text>
</comment>
<dbReference type="GO" id="GO:0005634">
    <property type="term" value="C:nucleus"/>
    <property type="evidence" value="ECO:0007669"/>
    <property type="project" value="TreeGrafter"/>
</dbReference>
<dbReference type="Pfam" id="PF10545">
    <property type="entry name" value="MADF_DNA_bdg"/>
    <property type="match status" value="1"/>
</dbReference>
<evidence type="ECO:0000259" key="2">
    <source>
        <dbReference type="PROSITE" id="PS51029"/>
    </source>
</evidence>
<organism evidence="3 4">
    <name type="scientific">Plutella xylostella</name>
    <name type="common">Diamondback moth</name>
    <name type="synonym">Plutella maculipennis</name>
    <dbReference type="NCBI Taxonomy" id="51655"/>
    <lineage>
        <taxon>Eukaryota</taxon>
        <taxon>Metazoa</taxon>
        <taxon>Ecdysozoa</taxon>
        <taxon>Arthropoda</taxon>
        <taxon>Hexapoda</taxon>
        <taxon>Insecta</taxon>
        <taxon>Pterygota</taxon>
        <taxon>Neoptera</taxon>
        <taxon>Endopterygota</taxon>
        <taxon>Lepidoptera</taxon>
        <taxon>Glossata</taxon>
        <taxon>Ditrysia</taxon>
        <taxon>Yponomeutoidea</taxon>
        <taxon>Plutellidae</taxon>
        <taxon>Plutella</taxon>
    </lineage>
</organism>
<keyword evidence="4" id="KW-1185">Reference proteome</keyword>
<evidence type="ECO:0000313" key="4">
    <source>
        <dbReference type="Proteomes" id="UP000653454"/>
    </source>
</evidence>
<dbReference type="SMART" id="SM00595">
    <property type="entry name" value="MADF"/>
    <property type="match status" value="1"/>
</dbReference>
<dbReference type="EMBL" id="CAJHNJ030000085">
    <property type="protein sequence ID" value="CAG9134769.1"/>
    <property type="molecule type" value="Genomic_DNA"/>
</dbReference>
<accession>A0A8S4G3F1</accession>
<name>A0A8S4G3F1_PLUXY</name>
<dbReference type="GO" id="GO:0006357">
    <property type="term" value="P:regulation of transcription by RNA polymerase II"/>
    <property type="evidence" value="ECO:0007669"/>
    <property type="project" value="TreeGrafter"/>
</dbReference>
<feature type="domain" description="MADF" evidence="2">
    <location>
        <begin position="22"/>
        <end position="113"/>
    </location>
</feature>
<protein>
    <submittedName>
        <fullName evidence="3">(diamondback moth) hypothetical protein</fullName>
    </submittedName>
</protein>
<evidence type="ECO:0000256" key="1">
    <source>
        <dbReference type="SAM" id="MobiDB-lite"/>
    </source>
</evidence>
<dbReference type="GO" id="GO:0005667">
    <property type="term" value="C:transcription regulator complex"/>
    <property type="evidence" value="ECO:0007669"/>
    <property type="project" value="TreeGrafter"/>
</dbReference>
<dbReference type="InterPro" id="IPR039353">
    <property type="entry name" value="TF_Adf1"/>
</dbReference>
<proteinExistence type="predicted"/>
<dbReference type="PANTHER" id="PTHR12243:SF60">
    <property type="entry name" value="SI:CH211-15D5.12-RELATED"/>
    <property type="match status" value="1"/>
</dbReference>
<dbReference type="PANTHER" id="PTHR12243">
    <property type="entry name" value="MADF DOMAIN TRANSCRIPTION FACTOR"/>
    <property type="match status" value="1"/>
</dbReference>
<evidence type="ECO:0000313" key="3">
    <source>
        <dbReference type="EMBL" id="CAG9134769.1"/>
    </source>
</evidence>
<dbReference type="Proteomes" id="UP000653454">
    <property type="component" value="Unassembled WGS sequence"/>
</dbReference>
<sequence>MKKMKVGEVGRLVDSSQADDRRMIALVRTRRLLYARTNMPVASYYAQVKALWKEVADEMGWTVAEVRRKWSHIRNSYSRHLRNELSGARTGRGRAVSRWYLADDLDFLREHMATDTRSPQYSGYVPSFLTLNMSEPASPESADVKPFASPWLSSLAQPLQDYSQGNEDSSSSTAFSPDENSSYFQFFRGIYNDYQELSQKKQRKFKRYCLNFLHDLLDEEDLERAELAKTHDPALPQDPGLPQNPGLPQDPGLPHKIPSRPPDPAVAPVTSGSVKKQTVAIVSSYSLSDNENKSEVITSD</sequence>